<dbReference type="Pfam" id="PF00589">
    <property type="entry name" value="Phage_integrase"/>
    <property type="match status" value="1"/>
</dbReference>
<sequence>MVNFNLILLLEGVTMDIREMVKGSKSKYEVSIISDGKRVVLGIVDVEVQQVDYNNEKYILIYDSNRRVIRDAYKYINLHLKDSSINTRTLTATALVKLYSFLEIYGFKIDNLEKNEMEVLKTFLYGNSKTGLLIDTMLVKSREAKTINKYISIYRGYFKYIGIDNKWINEKVKSSKTLSRDSFGDIGDSYKASERVSKAKKVPKYISEKQFDAILKCIRKHYGIREELLVRLMYQKGLRIGEALGLTIEDIKDDCIIIRNRISDGEDQHAKCLYQPISEQDYKGSKCLSLDFGFNIVKIDSELHELLERYIYMYHEKMVKRKRTSYRKYCKADRVEGNNFLEGDNYYLFINRESRPLRRTNWNKYLKKIYLMCNIEIDKEKKSKLLNHRLRHGCAMKGLKDGKSLEEIMKILRHSSLMSVMVYINPTDEDEYEANESIWDSRGIELNDID</sequence>
<evidence type="ECO:0000259" key="4">
    <source>
        <dbReference type="PROSITE" id="PS51898"/>
    </source>
</evidence>
<dbReference type="PROSITE" id="PS51898">
    <property type="entry name" value="TYR_RECOMBINASE"/>
    <property type="match status" value="1"/>
</dbReference>
<dbReference type="SUPFAM" id="SSF56349">
    <property type="entry name" value="DNA breaking-rejoining enzymes"/>
    <property type="match status" value="1"/>
</dbReference>
<dbReference type="EMBL" id="WSRQ01000002">
    <property type="protein sequence ID" value="MVX62410.1"/>
    <property type="molecule type" value="Genomic_DNA"/>
</dbReference>
<dbReference type="InterPro" id="IPR050090">
    <property type="entry name" value="Tyrosine_recombinase_XerCD"/>
</dbReference>
<gene>
    <name evidence="5" type="ORF">GKZ28_01675</name>
</gene>
<evidence type="ECO:0000256" key="3">
    <source>
        <dbReference type="ARBA" id="ARBA00023172"/>
    </source>
</evidence>
<organism evidence="5 6">
    <name type="scientific">Clostridium chromiireducens</name>
    <dbReference type="NCBI Taxonomy" id="225345"/>
    <lineage>
        <taxon>Bacteria</taxon>
        <taxon>Bacillati</taxon>
        <taxon>Bacillota</taxon>
        <taxon>Clostridia</taxon>
        <taxon>Eubacteriales</taxon>
        <taxon>Clostridiaceae</taxon>
        <taxon>Clostridium</taxon>
    </lineage>
</organism>
<name>A0A964W0T0_9CLOT</name>
<dbReference type="GO" id="GO:0005737">
    <property type="term" value="C:cytoplasm"/>
    <property type="evidence" value="ECO:0007669"/>
    <property type="project" value="UniProtKB-SubCell"/>
</dbReference>
<dbReference type="InterPro" id="IPR002104">
    <property type="entry name" value="Integrase_catalytic"/>
</dbReference>
<evidence type="ECO:0000313" key="5">
    <source>
        <dbReference type="EMBL" id="MVX62410.1"/>
    </source>
</evidence>
<dbReference type="PANTHER" id="PTHR30349:SF77">
    <property type="entry name" value="TYROSINE RECOMBINASE XERC"/>
    <property type="match status" value="1"/>
</dbReference>
<evidence type="ECO:0000256" key="2">
    <source>
        <dbReference type="ARBA" id="ARBA00022908"/>
    </source>
</evidence>
<dbReference type="PANTHER" id="PTHR30349">
    <property type="entry name" value="PHAGE INTEGRASE-RELATED"/>
    <property type="match status" value="1"/>
</dbReference>
<dbReference type="InterPro" id="IPR013762">
    <property type="entry name" value="Integrase-like_cat_sf"/>
</dbReference>
<comment type="caution">
    <text evidence="5">The sequence shown here is derived from an EMBL/GenBank/DDBJ whole genome shotgun (WGS) entry which is preliminary data.</text>
</comment>
<dbReference type="Gene3D" id="1.10.443.10">
    <property type="entry name" value="Intergrase catalytic core"/>
    <property type="match status" value="1"/>
</dbReference>
<dbReference type="AlphaFoldDB" id="A0A964W0T0"/>
<accession>A0A964W0T0</accession>
<comment type="subcellular location">
    <subcellularLocation>
        <location evidence="1">Cytoplasm</location>
    </subcellularLocation>
</comment>
<keyword evidence="3" id="KW-0233">DNA recombination</keyword>
<dbReference type="Proteomes" id="UP000656077">
    <property type="component" value="Unassembled WGS sequence"/>
</dbReference>
<evidence type="ECO:0000313" key="6">
    <source>
        <dbReference type="Proteomes" id="UP000656077"/>
    </source>
</evidence>
<evidence type="ECO:0000256" key="1">
    <source>
        <dbReference type="ARBA" id="ARBA00004496"/>
    </source>
</evidence>
<dbReference type="CDD" id="cd00397">
    <property type="entry name" value="DNA_BRE_C"/>
    <property type="match status" value="1"/>
</dbReference>
<protein>
    <submittedName>
        <fullName evidence="5">Tyrosine-type recombinase/integrase</fullName>
    </submittedName>
</protein>
<dbReference type="GO" id="GO:0015074">
    <property type="term" value="P:DNA integration"/>
    <property type="evidence" value="ECO:0007669"/>
    <property type="project" value="UniProtKB-KW"/>
</dbReference>
<keyword evidence="2" id="KW-0229">DNA integration</keyword>
<dbReference type="GO" id="GO:0006310">
    <property type="term" value="P:DNA recombination"/>
    <property type="evidence" value="ECO:0007669"/>
    <property type="project" value="UniProtKB-KW"/>
</dbReference>
<feature type="domain" description="Tyr recombinase" evidence="4">
    <location>
        <begin position="201"/>
        <end position="436"/>
    </location>
</feature>
<reference evidence="5" key="1">
    <citation type="submission" date="2019-12" db="EMBL/GenBank/DDBJ databases">
        <title>Microbes associate with the intestines of laboratory mice.</title>
        <authorList>
            <person name="Navarre W."/>
            <person name="Wong E."/>
        </authorList>
    </citation>
    <scope>NUCLEOTIDE SEQUENCE</scope>
    <source>
        <strain evidence="5">NM79_F5</strain>
    </source>
</reference>
<proteinExistence type="predicted"/>
<dbReference type="GO" id="GO:0003677">
    <property type="term" value="F:DNA binding"/>
    <property type="evidence" value="ECO:0007669"/>
    <property type="project" value="InterPro"/>
</dbReference>
<dbReference type="InterPro" id="IPR011010">
    <property type="entry name" value="DNA_brk_join_enz"/>
</dbReference>